<reference evidence="3" key="1">
    <citation type="submission" date="2023-08" db="EMBL/GenBank/DDBJ databases">
        <title>A de novo genome assembly of Solanum verrucosum Schlechtendal, a Mexican diploid species geographically isolated from the other diploid A-genome species in potato relatives.</title>
        <authorList>
            <person name="Hosaka K."/>
        </authorList>
    </citation>
    <scope>NUCLEOTIDE SEQUENCE</scope>
    <source>
        <tissue evidence="3">Young leaves</tissue>
    </source>
</reference>
<dbReference type="AlphaFoldDB" id="A0AAF0T733"/>
<dbReference type="EMBL" id="CP133612">
    <property type="protein sequence ID" value="WMV06728.1"/>
    <property type="molecule type" value="Genomic_DNA"/>
</dbReference>
<keyword evidence="1" id="KW-0812">Transmembrane</keyword>
<dbReference type="PROSITE" id="PS50004">
    <property type="entry name" value="C2"/>
    <property type="match status" value="1"/>
</dbReference>
<dbReference type="InterPro" id="IPR035892">
    <property type="entry name" value="C2_domain_sf"/>
</dbReference>
<dbReference type="InterPro" id="IPR000008">
    <property type="entry name" value="C2_dom"/>
</dbReference>
<keyword evidence="4" id="KW-1185">Reference proteome</keyword>
<evidence type="ECO:0000256" key="1">
    <source>
        <dbReference type="SAM" id="Phobius"/>
    </source>
</evidence>
<evidence type="ECO:0000313" key="4">
    <source>
        <dbReference type="Proteomes" id="UP001234989"/>
    </source>
</evidence>
<feature type="domain" description="C2" evidence="2">
    <location>
        <begin position="1"/>
        <end position="111"/>
    </location>
</feature>
<dbReference type="Gene3D" id="2.60.40.150">
    <property type="entry name" value="C2 domain"/>
    <property type="match status" value="1"/>
</dbReference>
<organism evidence="3 4">
    <name type="scientific">Solanum verrucosum</name>
    <dbReference type="NCBI Taxonomy" id="315347"/>
    <lineage>
        <taxon>Eukaryota</taxon>
        <taxon>Viridiplantae</taxon>
        <taxon>Streptophyta</taxon>
        <taxon>Embryophyta</taxon>
        <taxon>Tracheophyta</taxon>
        <taxon>Spermatophyta</taxon>
        <taxon>Magnoliopsida</taxon>
        <taxon>eudicotyledons</taxon>
        <taxon>Gunneridae</taxon>
        <taxon>Pentapetalae</taxon>
        <taxon>asterids</taxon>
        <taxon>lamiids</taxon>
        <taxon>Solanales</taxon>
        <taxon>Solanaceae</taxon>
        <taxon>Solanoideae</taxon>
        <taxon>Solaneae</taxon>
        <taxon>Solanum</taxon>
    </lineage>
</organism>
<accession>A0AAF0T733</accession>
<protein>
    <recommendedName>
        <fullName evidence="2">C2 domain-containing protein</fullName>
    </recommendedName>
</protein>
<keyword evidence="1" id="KW-0472">Membrane</keyword>
<proteinExistence type="predicted"/>
<dbReference type="SUPFAM" id="SSF49562">
    <property type="entry name" value="C2 domain (Calcium/lipid-binding domain, CaLB)"/>
    <property type="match status" value="1"/>
</dbReference>
<dbReference type="Pfam" id="PF00168">
    <property type="entry name" value="C2"/>
    <property type="match status" value="1"/>
</dbReference>
<dbReference type="PANTHER" id="PTHR32246">
    <property type="entry name" value="INGRESSION PROTEIN FIC1"/>
    <property type="match status" value="1"/>
</dbReference>
<dbReference type="Proteomes" id="UP001234989">
    <property type="component" value="Chromosome 1"/>
</dbReference>
<evidence type="ECO:0000313" key="3">
    <source>
        <dbReference type="EMBL" id="WMV06728.1"/>
    </source>
</evidence>
<name>A0AAF0T733_SOLVR</name>
<evidence type="ECO:0000259" key="2">
    <source>
        <dbReference type="PROSITE" id="PS50004"/>
    </source>
</evidence>
<gene>
    <name evidence="3" type="ORF">MTR67_000113</name>
</gene>
<dbReference type="SMART" id="SM00239">
    <property type="entry name" value="C2"/>
    <property type="match status" value="1"/>
</dbReference>
<keyword evidence="1" id="KW-1133">Transmembrane helix</keyword>
<dbReference type="PANTHER" id="PTHR32246:SF114">
    <property type="entry name" value="C2 DOMAIN-CONTAINING PROTEIN"/>
    <property type="match status" value="1"/>
</dbReference>
<sequence length="177" mass="18786">MEARFLYFTVHSASNLIDVRKLGEMKVYAKVSIAGKSKCTEPDVVNNINPEWNKTLEFIVPEMNIIQAQGKISVKIELICKRSLSRDKYVGEVNLSLDSQCPKSCNTCLVDMNGSSFGTLMYSSVLGEKHIVVDSSPSKDYTNKIGIAQIGATLVGAGAAVGAALVGAVAAVGAALA</sequence>
<feature type="transmembrane region" description="Helical" evidence="1">
    <location>
        <begin position="154"/>
        <end position="176"/>
    </location>
</feature>